<reference evidence="2 3" key="1">
    <citation type="journal article" date="2016" name="Nat. Commun.">
        <title>Thousands of microbial genomes shed light on interconnected biogeochemical processes in an aquifer system.</title>
        <authorList>
            <person name="Anantharaman K."/>
            <person name="Brown C.T."/>
            <person name="Hug L.A."/>
            <person name="Sharon I."/>
            <person name="Castelle C.J."/>
            <person name="Probst A.J."/>
            <person name="Thomas B.C."/>
            <person name="Singh A."/>
            <person name="Wilkins M.J."/>
            <person name="Karaoz U."/>
            <person name="Brodie E.L."/>
            <person name="Williams K.H."/>
            <person name="Hubbard S.S."/>
            <person name="Banfield J.F."/>
        </authorList>
    </citation>
    <scope>NUCLEOTIDE SEQUENCE [LARGE SCALE GENOMIC DNA]</scope>
</reference>
<comment type="caution">
    <text evidence="2">The sequence shown here is derived from an EMBL/GenBank/DDBJ whole genome shotgun (WGS) entry which is preliminary data.</text>
</comment>
<dbReference type="InterPro" id="IPR001109">
    <property type="entry name" value="Hydrogenase_HupF/HypC"/>
</dbReference>
<accession>A0A1G2A9L1</accession>
<sequence length="69" mass="7800">MCLAIPGKIISIKNNIAQVKYSKETRSVKIVSGNYKIGDYVIAQARMIIEKVPKKQAMTWNEFLKAESL</sequence>
<comment type="similarity">
    <text evidence="1">Belongs to the HupF/HypC family.</text>
</comment>
<organism evidence="2 3">
    <name type="scientific">Candidatus Jacksonbacteria bacterium RIFCSPLOWO2_02_FULL_44_20</name>
    <dbReference type="NCBI Taxonomy" id="1798460"/>
    <lineage>
        <taxon>Bacteria</taxon>
        <taxon>Candidatus Jacksoniibacteriota</taxon>
    </lineage>
</organism>
<dbReference type="GO" id="GO:0005506">
    <property type="term" value="F:iron ion binding"/>
    <property type="evidence" value="ECO:0007669"/>
    <property type="project" value="TreeGrafter"/>
</dbReference>
<dbReference type="Proteomes" id="UP000178315">
    <property type="component" value="Unassembled WGS sequence"/>
</dbReference>
<dbReference type="EMBL" id="MHJU01000013">
    <property type="protein sequence ID" value="OGY73339.1"/>
    <property type="molecule type" value="Genomic_DNA"/>
</dbReference>
<proteinExistence type="inferred from homology"/>
<dbReference type="GO" id="GO:1902670">
    <property type="term" value="F:carbon dioxide binding"/>
    <property type="evidence" value="ECO:0007669"/>
    <property type="project" value="TreeGrafter"/>
</dbReference>
<evidence type="ECO:0008006" key="4">
    <source>
        <dbReference type="Google" id="ProtNLM"/>
    </source>
</evidence>
<dbReference type="SUPFAM" id="SSF159127">
    <property type="entry name" value="HupF/HypC-like"/>
    <property type="match status" value="1"/>
</dbReference>
<dbReference type="PANTHER" id="PTHR35177:SF2">
    <property type="entry name" value="HYDROGENASE MATURATION FACTOR HYBG"/>
    <property type="match status" value="1"/>
</dbReference>
<evidence type="ECO:0000313" key="3">
    <source>
        <dbReference type="Proteomes" id="UP000178315"/>
    </source>
</evidence>
<dbReference type="Gene3D" id="2.30.30.140">
    <property type="match status" value="1"/>
</dbReference>
<name>A0A1G2A9L1_9BACT</name>
<dbReference type="AlphaFoldDB" id="A0A1G2A9L1"/>
<evidence type="ECO:0000313" key="2">
    <source>
        <dbReference type="EMBL" id="OGY73339.1"/>
    </source>
</evidence>
<dbReference type="InterPro" id="IPR019812">
    <property type="entry name" value="Hydgase_assmbl_chp_CS"/>
</dbReference>
<dbReference type="PROSITE" id="PS01097">
    <property type="entry name" value="HUPF_HYPC"/>
    <property type="match status" value="1"/>
</dbReference>
<gene>
    <name evidence="2" type="ORF">A3H61_00245</name>
</gene>
<evidence type="ECO:0000256" key="1">
    <source>
        <dbReference type="ARBA" id="ARBA00006018"/>
    </source>
</evidence>
<protein>
    <recommendedName>
        <fullName evidence="4">Hydrogenase assembly protein HypC</fullName>
    </recommendedName>
</protein>
<dbReference type="PANTHER" id="PTHR35177">
    <property type="entry name" value="HYDROGENASE MATURATION FACTOR HYBG"/>
    <property type="match status" value="1"/>
</dbReference>
<dbReference type="GO" id="GO:0051604">
    <property type="term" value="P:protein maturation"/>
    <property type="evidence" value="ECO:0007669"/>
    <property type="project" value="TreeGrafter"/>
</dbReference>
<dbReference type="Pfam" id="PF01455">
    <property type="entry name" value="HupF_HypC"/>
    <property type="match status" value="1"/>
</dbReference>